<gene>
    <name evidence="1" type="ORF">CEXT_401651</name>
</gene>
<reference evidence="1 2" key="1">
    <citation type="submission" date="2021-06" db="EMBL/GenBank/DDBJ databases">
        <title>Caerostris extrusa draft genome.</title>
        <authorList>
            <person name="Kono N."/>
            <person name="Arakawa K."/>
        </authorList>
    </citation>
    <scope>NUCLEOTIDE SEQUENCE [LARGE SCALE GENOMIC DNA]</scope>
</reference>
<name>A0AAV4M6K4_CAEEX</name>
<sequence>MGKVDSPMTPRRIAHPERVTHSFCAACSAERNPTREIPEVSRRLRGREKSRPTLKARQPFRKTPLERCFSSRRRLFVWMYAPG</sequence>
<organism evidence="1 2">
    <name type="scientific">Caerostris extrusa</name>
    <name type="common">Bark spider</name>
    <name type="synonym">Caerostris bankana</name>
    <dbReference type="NCBI Taxonomy" id="172846"/>
    <lineage>
        <taxon>Eukaryota</taxon>
        <taxon>Metazoa</taxon>
        <taxon>Ecdysozoa</taxon>
        <taxon>Arthropoda</taxon>
        <taxon>Chelicerata</taxon>
        <taxon>Arachnida</taxon>
        <taxon>Araneae</taxon>
        <taxon>Araneomorphae</taxon>
        <taxon>Entelegynae</taxon>
        <taxon>Araneoidea</taxon>
        <taxon>Araneidae</taxon>
        <taxon>Caerostris</taxon>
    </lineage>
</organism>
<keyword evidence="2" id="KW-1185">Reference proteome</keyword>
<evidence type="ECO:0000313" key="2">
    <source>
        <dbReference type="Proteomes" id="UP001054945"/>
    </source>
</evidence>
<accession>A0AAV4M6K4</accession>
<dbReference type="AlphaFoldDB" id="A0AAV4M6K4"/>
<protein>
    <submittedName>
        <fullName evidence="1">Uncharacterized protein</fullName>
    </submittedName>
</protein>
<proteinExistence type="predicted"/>
<evidence type="ECO:0000313" key="1">
    <source>
        <dbReference type="EMBL" id="GIX67988.1"/>
    </source>
</evidence>
<dbReference type="EMBL" id="BPLR01019449">
    <property type="protein sequence ID" value="GIX67988.1"/>
    <property type="molecule type" value="Genomic_DNA"/>
</dbReference>
<dbReference type="Proteomes" id="UP001054945">
    <property type="component" value="Unassembled WGS sequence"/>
</dbReference>
<comment type="caution">
    <text evidence="1">The sequence shown here is derived from an EMBL/GenBank/DDBJ whole genome shotgun (WGS) entry which is preliminary data.</text>
</comment>